<organism evidence="9 10">
    <name type="scientific">Cephalotrichum gorgonifer</name>
    <dbReference type="NCBI Taxonomy" id="2041049"/>
    <lineage>
        <taxon>Eukaryota</taxon>
        <taxon>Fungi</taxon>
        <taxon>Dikarya</taxon>
        <taxon>Ascomycota</taxon>
        <taxon>Pezizomycotina</taxon>
        <taxon>Sordariomycetes</taxon>
        <taxon>Hypocreomycetidae</taxon>
        <taxon>Microascales</taxon>
        <taxon>Microascaceae</taxon>
        <taxon>Cephalotrichum</taxon>
    </lineage>
</organism>
<dbReference type="Pfam" id="PF08700">
    <property type="entry name" value="VPS51_Exo84_N"/>
    <property type="match status" value="1"/>
</dbReference>
<evidence type="ECO:0000313" key="10">
    <source>
        <dbReference type="Proteomes" id="UP001187682"/>
    </source>
</evidence>
<dbReference type="PANTHER" id="PTHR31658">
    <property type="entry name" value="CONSERVED OLIGOMERIC GOLGI COMPLEX SUBUNIT 1"/>
    <property type="match status" value="1"/>
</dbReference>
<evidence type="ECO:0000256" key="1">
    <source>
        <dbReference type="ARBA" id="ARBA00004395"/>
    </source>
</evidence>
<sequence>MATPDISSLTSASEVFAPSHTLPQIRAIHKTIHAELNEKAARLRSQVGGSYRELLGTADAIVRMRAGNDEVQGVLAGMGARCGRGVVWGKVNGMGNFVGGSGEDRGPVTLGEGGLGTGEMARLQLLEACTLTASRVLRGGDVGGGLGRMGSGDRLVLATKLLILARLLIKSFGDRVEDEQARAALEAAEKSRLALRRKLSKCVERVLERCGEESDRGHILKALAAYSLATNSGARDSLKHFLAVREKAMRLALETLLDVQAVAPSNLSDALASLKKRALLADSTIQKLEVLRLDICERWCGEDVQFFTPFIRHDDLDGKQAKEMLTAWADTGKGIVISGLERVLGTMSEFKGIVELRTRVLQLWIGDGARARGFDPSEMLDRLRRAINARLLAVLEVKVGKLHLVGSEVAATLNSWREGVTDAQESLWDEDTYDMDLSNGVAAFLQNVMSRMYGRNDAVSKAVNCYASWRHVIDDVDGVVEHLKKQRWDDDIEDLEDDDVIEARQEALSKDDPAALRERLDVTLEKAFKALEQRLAALWAEREGGADSGPMAMFLVRVLRDVRTALPKMESLGGFGLEMVPSLHGKMAREVVVAPVDEFVAGPLARRTVVGRALWEGSPEMPSVPTPGMFMFLRDLSKGMGAAGMDLWSPAAVRVLKGLVSTQICEAWREALGGLTEAGEKSGDGEDKGEEGSQAEKDGEETSTKDDEEQTDDGEKPKAELGSDAKGEATGNALTGEQRDLLLQWFFDVSYFRCCFEPADGSKEWKSLADAVYERAELGDDALRERLAKSSEEYWKRTSLLFGLLA</sequence>
<evidence type="ECO:0000256" key="5">
    <source>
        <dbReference type="ARBA" id="ARBA00022927"/>
    </source>
</evidence>
<evidence type="ECO:0000256" key="8">
    <source>
        <dbReference type="SAM" id="MobiDB-lite"/>
    </source>
</evidence>
<evidence type="ECO:0000256" key="3">
    <source>
        <dbReference type="ARBA" id="ARBA00020978"/>
    </source>
</evidence>
<comment type="subcellular location">
    <subcellularLocation>
        <location evidence="1">Golgi apparatus membrane</location>
        <topology evidence="1">Peripheral membrane protein</topology>
    </subcellularLocation>
</comment>
<feature type="region of interest" description="Disordered" evidence="8">
    <location>
        <begin position="676"/>
        <end position="731"/>
    </location>
</feature>
<dbReference type="GO" id="GO:0006891">
    <property type="term" value="P:intra-Golgi vesicle-mediated transport"/>
    <property type="evidence" value="ECO:0007669"/>
    <property type="project" value="InterPro"/>
</dbReference>
<comment type="similarity">
    <text evidence="2">Belongs to the COG1 family.</text>
</comment>
<dbReference type="Proteomes" id="UP001187682">
    <property type="component" value="Unassembled WGS sequence"/>
</dbReference>
<keyword evidence="7" id="KW-0472">Membrane</keyword>
<evidence type="ECO:0000256" key="7">
    <source>
        <dbReference type="ARBA" id="ARBA00023136"/>
    </source>
</evidence>
<dbReference type="AlphaFoldDB" id="A0AAE8N036"/>
<feature type="compositionally biased region" description="Basic and acidic residues" evidence="8">
    <location>
        <begin position="713"/>
        <end position="727"/>
    </location>
</feature>
<dbReference type="PANTHER" id="PTHR31658:SF0">
    <property type="entry name" value="CONSERVED OLIGOMERIC GOLGI COMPLEX SUBUNIT 1"/>
    <property type="match status" value="1"/>
</dbReference>
<proteinExistence type="inferred from homology"/>
<evidence type="ECO:0000256" key="4">
    <source>
        <dbReference type="ARBA" id="ARBA00022448"/>
    </source>
</evidence>
<keyword evidence="4" id="KW-0813">Transport</keyword>
<dbReference type="InterPro" id="IPR033370">
    <property type="entry name" value="COG1"/>
</dbReference>
<accession>A0AAE8N036</accession>
<keyword evidence="10" id="KW-1185">Reference proteome</keyword>
<dbReference type="GO" id="GO:0017119">
    <property type="term" value="C:Golgi transport complex"/>
    <property type="evidence" value="ECO:0007669"/>
    <property type="project" value="InterPro"/>
</dbReference>
<keyword evidence="6" id="KW-0333">Golgi apparatus</keyword>
<name>A0AAE8N036_9PEZI</name>
<dbReference type="GO" id="GO:0015031">
    <property type="term" value="P:protein transport"/>
    <property type="evidence" value="ECO:0007669"/>
    <property type="project" value="UniProtKB-KW"/>
</dbReference>
<evidence type="ECO:0000256" key="6">
    <source>
        <dbReference type="ARBA" id="ARBA00023034"/>
    </source>
</evidence>
<protein>
    <recommendedName>
        <fullName evidence="3">Conserved oligomeric Golgi complex subunit 1</fullName>
    </recommendedName>
</protein>
<gene>
    <name evidence="9" type="ORF">DNG_05685</name>
</gene>
<reference evidence="9" key="1">
    <citation type="submission" date="2018-03" db="EMBL/GenBank/DDBJ databases">
        <authorList>
            <person name="Guldener U."/>
        </authorList>
    </citation>
    <scope>NUCLEOTIDE SEQUENCE</scope>
</reference>
<comment type="caution">
    <text evidence="9">The sequence shown here is derived from an EMBL/GenBank/DDBJ whole genome shotgun (WGS) entry which is preliminary data.</text>
</comment>
<feature type="compositionally biased region" description="Basic and acidic residues" evidence="8">
    <location>
        <begin position="678"/>
        <end position="705"/>
    </location>
</feature>
<evidence type="ECO:0000256" key="2">
    <source>
        <dbReference type="ARBA" id="ARBA00006653"/>
    </source>
</evidence>
<evidence type="ECO:0000313" key="9">
    <source>
        <dbReference type="EMBL" id="SPO03004.1"/>
    </source>
</evidence>
<dbReference type="GO" id="GO:0000139">
    <property type="term" value="C:Golgi membrane"/>
    <property type="evidence" value="ECO:0007669"/>
    <property type="project" value="UniProtKB-SubCell"/>
</dbReference>
<dbReference type="EMBL" id="ONZQ02000007">
    <property type="protein sequence ID" value="SPO03004.1"/>
    <property type="molecule type" value="Genomic_DNA"/>
</dbReference>
<keyword evidence="5" id="KW-0653">Protein transport</keyword>